<evidence type="ECO:0000259" key="2">
    <source>
        <dbReference type="Pfam" id="PF07331"/>
    </source>
</evidence>
<name>A0A433XL45_9HYPH</name>
<organism evidence="3 4">
    <name type="scientific">Arsenicitalea aurantiaca</name>
    <dbReference type="NCBI Taxonomy" id="1783274"/>
    <lineage>
        <taxon>Bacteria</taxon>
        <taxon>Pseudomonadati</taxon>
        <taxon>Pseudomonadota</taxon>
        <taxon>Alphaproteobacteria</taxon>
        <taxon>Hyphomicrobiales</taxon>
        <taxon>Devosiaceae</taxon>
        <taxon>Arsenicitalea</taxon>
    </lineage>
</organism>
<keyword evidence="4" id="KW-1185">Reference proteome</keyword>
<comment type="caution">
    <text evidence="3">The sequence shown here is derived from an EMBL/GenBank/DDBJ whole genome shotgun (WGS) entry which is preliminary data.</text>
</comment>
<reference evidence="3 4" key="1">
    <citation type="journal article" date="2016" name="Int. J. Syst. Evol. Microbiol.">
        <title>Arsenicitalea aurantiaca gen. nov., sp. nov., a new member of the family Hyphomicrobiaceae, isolated from high-arsenic sediment.</title>
        <authorList>
            <person name="Mu Y."/>
            <person name="Zhou L."/>
            <person name="Zeng X.C."/>
            <person name="Liu L."/>
            <person name="Pan Y."/>
            <person name="Chen X."/>
            <person name="Wang J."/>
            <person name="Li S."/>
            <person name="Li W.J."/>
            <person name="Wang Y."/>
        </authorList>
    </citation>
    <scope>NUCLEOTIDE SEQUENCE [LARGE SCALE GENOMIC DNA]</scope>
    <source>
        <strain evidence="3 4">42-50</strain>
    </source>
</reference>
<evidence type="ECO:0000313" key="4">
    <source>
        <dbReference type="Proteomes" id="UP000281547"/>
    </source>
</evidence>
<keyword evidence="1" id="KW-0812">Transmembrane</keyword>
<protein>
    <submittedName>
        <fullName evidence="3">Tripartite tricarboxylate transporter TctB family protein</fullName>
    </submittedName>
</protein>
<dbReference type="Proteomes" id="UP000281547">
    <property type="component" value="Unassembled WGS sequence"/>
</dbReference>
<feature type="transmembrane region" description="Helical" evidence="1">
    <location>
        <begin position="12"/>
        <end position="32"/>
    </location>
</feature>
<dbReference type="Pfam" id="PF07331">
    <property type="entry name" value="TctB"/>
    <property type="match status" value="1"/>
</dbReference>
<feature type="transmembrane region" description="Helical" evidence="1">
    <location>
        <begin position="118"/>
        <end position="136"/>
    </location>
</feature>
<evidence type="ECO:0000313" key="3">
    <source>
        <dbReference type="EMBL" id="RUT34809.1"/>
    </source>
</evidence>
<keyword evidence="1" id="KW-1133">Transmembrane helix</keyword>
<dbReference type="InterPro" id="IPR009936">
    <property type="entry name" value="DUF1468"/>
</dbReference>
<proteinExistence type="predicted"/>
<accession>A0A433XL45</accession>
<dbReference type="AlphaFoldDB" id="A0A433XL45"/>
<feature type="transmembrane region" description="Helical" evidence="1">
    <location>
        <begin position="44"/>
        <end position="63"/>
    </location>
</feature>
<gene>
    <name evidence="3" type="ORF">EMQ25_02295</name>
</gene>
<evidence type="ECO:0000256" key="1">
    <source>
        <dbReference type="SAM" id="Phobius"/>
    </source>
</evidence>
<feature type="transmembrane region" description="Helical" evidence="1">
    <location>
        <begin position="148"/>
        <end position="168"/>
    </location>
</feature>
<feature type="transmembrane region" description="Helical" evidence="1">
    <location>
        <begin position="95"/>
        <end position="112"/>
    </location>
</feature>
<feature type="domain" description="DUF1468" evidence="2">
    <location>
        <begin position="13"/>
        <end position="171"/>
    </location>
</feature>
<sequence>MMTMSDKGLQTKILAAVLIAFSALIFWGTLNLAPSPFEPLGASAFPRFIAVLVAIFSIGLVFMPSEREEPELPVVADPAPELAGPVDDDQVGMRATPVMALATVGCTIVYAIALQARIVSFAISTAIFLLVLMTILTRFNPRAMPLTLVMAVVFGFGLEYVFTSVFVVNLP</sequence>
<keyword evidence="1" id="KW-0472">Membrane</keyword>
<dbReference type="EMBL" id="RZNJ01000001">
    <property type="protein sequence ID" value="RUT34809.1"/>
    <property type="molecule type" value="Genomic_DNA"/>
</dbReference>